<comment type="cofactor">
    <cofactor evidence="1">
        <name>pyridoxal 5'-phosphate</name>
        <dbReference type="ChEBI" id="CHEBI:597326"/>
    </cofactor>
</comment>
<sequence>MNERIQLSTPHMTGREMKYIQEAFDTNWIAPIGPNITGFEQDLCQFTGSRYALALSSGTAAIHLALHILGVGKGDIVLCQSLTFIATANPILYLGANPAFIDSEPTTWNMCPDTLETAIKHYLALGKKPKAVVVVHLYGMPAQLKEIILVCAKYDIPLVEDAAEALGSTYFGQNVGVFGYAGILSFNGNKIITTSGGGALLCQRPDYLEKARFLASQAKDNASHYEHSETGYNHQLSNVCAGIGRGQMEVLKDLVEKRRSIFDLYRSRLKDIPGVSFQEEQIGFFSNRWLTVVVFDPKESEIRPETLRLALEKSNIETRHVWKPMHLQPIFKNTPYFGGNVAETLFETGLCLPSGSNLPPESIQVVSEKISELCEK</sequence>
<dbReference type="Gene3D" id="3.40.640.10">
    <property type="entry name" value="Type I PLP-dependent aspartate aminotransferase-like (Major domain)"/>
    <property type="match status" value="1"/>
</dbReference>
<evidence type="ECO:0000256" key="6">
    <source>
        <dbReference type="ARBA" id="ARBA00037999"/>
    </source>
</evidence>
<keyword evidence="4" id="KW-0808">Transferase</keyword>
<comment type="catalytic activity">
    <reaction evidence="7">
        <text>GDP-alpha-D-perosamine + 2-oxoglutarate = GDP-4-dehydro-alpha-D-rhamnose + L-glutamate</text>
        <dbReference type="Rhea" id="RHEA:36779"/>
        <dbReference type="ChEBI" id="CHEBI:16810"/>
        <dbReference type="ChEBI" id="CHEBI:29985"/>
        <dbReference type="ChEBI" id="CHEBI:57964"/>
        <dbReference type="ChEBI" id="CHEBI:73996"/>
        <dbReference type="EC" id="2.6.1.102"/>
    </reaction>
</comment>
<evidence type="ECO:0000313" key="13">
    <source>
        <dbReference type="EMBL" id="WAC10705.1"/>
    </source>
</evidence>
<dbReference type="PANTHER" id="PTHR30244">
    <property type="entry name" value="TRANSAMINASE"/>
    <property type="match status" value="1"/>
</dbReference>
<name>A0A9E8N6F4_9BACT</name>
<evidence type="ECO:0000256" key="2">
    <source>
        <dbReference type="ARBA" id="ARBA00005125"/>
    </source>
</evidence>
<evidence type="ECO:0000313" key="14">
    <source>
        <dbReference type="Proteomes" id="UP001164653"/>
    </source>
</evidence>
<evidence type="ECO:0000256" key="10">
    <source>
        <dbReference type="PIRSR" id="PIRSR000390-1"/>
    </source>
</evidence>
<comment type="similarity">
    <text evidence="6 12">Belongs to the DegT/DnrJ/EryC1 family.</text>
</comment>
<dbReference type="KEGG" id="dpf:ON006_23550"/>
<keyword evidence="14" id="KW-1185">Reference proteome</keyword>
<evidence type="ECO:0000256" key="8">
    <source>
        <dbReference type="ARBA" id="ARBA00066317"/>
    </source>
</evidence>
<evidence type="ECO:0000256" key="1">
    <source>
        <dbReference type="ARBA" id="ARBA00001933"/>
    </source>
</evidence>
<dbReference type="Pfam" id="PF01041">
    <property type="entry name" value="DegT_DnrJ_EryC1"/>
    <property type="match status" value="1"/>
</dbReference>
<dbReference type="FunFam" id="3.40.640.10:FF:000090">
    <property type="entry name" value="Pyridoxal phosphate-dependent aminotransferase"/>
    <property type="match status" value="1"/>
</dbReference>
<keyword evidence="3 13" id="KW-0032">Aminotransferase</keyword>
<dbReference type="Gene3D" id="3.90.1150.10">
    <property type="entry name" value="Aspartate Aminotransferase, domain 1"/>
    <property type="match status" value="1"/>
</dbReference>
<dbReference type="GO" id="GO:0030170">
    <property type="term" value="F:pyridoxal phosphate binding"/>
    <property type="evidence" value="ECO:0007669"/>
    <property type="project" value="TreeGrafter"/>
</dbReference>
<dbReference type="GO" id="GO:0102933">
    <property type="term" value="F:GDP-4-dehydro-6-deoxy-D-mannose-4-aminotransferase activity"/>
    <property type="evidence" value="ECO:0007669"/>
    <property type="project" value="UniProtKB-EC"/>
</dbReference>
<dbReference type="EC" id="2.6.1.102" evidence="8"/>
<reference evidence="13" key="1">
    <citation type="submission" date="2022-11" db="EMBL/GenBank/DDBJ databases">
        <title>Dyadobacter pollutisoli sp. nov., isolated from plastic dumped soil.</title>
        <authorList>
            <person name="Kim J.M."/>
            <person name="Kim K.R."/>
            <person name="Lee J.K."/>
            <person name="Hao L."/>
            <person name="Jeon C.O."/>
        </authorList>
    </citation>
    <scope>NUCLEOTIDE SEQUENCE</scope>
    <source>
        <strain evidence="13">U1</strain>
    </source>
</reference>
<keyword evidence="5 11" id="KW-0663">Pyridoxal phosphate</keyword>
<evidence type="ECO:0000256" key="9">
    <source>
        <dbReference type="ARBA" id="ARBA00074221"/>
    </source>
</evidence>
<dbReference type="InterPro" id="IPR015424">
    <property type="entry name" value="PyrdxlP-dep_Trfase"/>
</dbReference>
<protein>
    <recommendedName>
        <fullName evidence="9">GDP-perosamine synthase</fullName>
        <ecNumber evidence="8">2.6.1.102</ecNumber>
    </recommendedName>
</protein>
<feature type="active site" description="Proton acceptor" evidence="10">
    <location>
        <position position="190"/>
    </location>
</feature>
<dbReference type="InterPro" id="IPR000653">
    <property type="entry name" value="DegT/StrS_aminotransferase"/>
</dbReference>
<dbReference type="InterPro" id="IPR015421">
    <property type="entry name" value="PyrdxlP-dep_Trfase_major"/>
</dbReference>
<dbReference type="InterPro" id="IPR015422">
    <property type="entry name" value="PyrdxlP-dep_Trfase_small"/>
</dbReference>
<evidence type="ECO:0000256" key="3">
    <source>
        <dbReference type="ARBA" id="ARBA00022576"/>
    </source>
</evidence>
<dbReference type="SUPFAM" id="SSF53383">
    <property type="entry name" value="PLP-dependent transferases"/>
    <property type="match status" value="1"/>
</dbReference>
<dbReference type="RefSeq" id="WP_244822471.1">
    <property type="nucleotide sequence ID" value="NZ_CP112998.1"/>
</dbReference>
<organism evidence="13 14">
    <name type="scientific">Dyadobacter pollutisoli</name>
    <dbReference type="NCBI Taxonomy" id="2910158"/>
    <lineage>
        <taxon>Bacteria</taxon>
        <taxon>Pseudomonadati</taxon>
        <taxon>Bacteroidota</taxon>
        <taxon>Cytophagia</taxon>
        <taxon>Cytophagales</taxon>
        <taxon>Spirosomataceae</taxon>
        <taxon>Dyadobacter</taxon>
    </lineage>
</organism>
<evidence type="ECO:0000256" key="7">
    <source>
        <dbReference type="ARBA" id="ARBA00051587"/>
    </source>
</evidence>
<dbReference type="CDD" id="cd00616">
    <property type="entry name" value="AHBA_syn"/>
    <property type="match status" value="1"/>
</dbReference>
<dbReference type="AlphaFoldDB" id="A0A9E8N6F4"/>
<proteinExistence type="inferred from homology"/>
<dbReference type="Proteomes" id="UP001164653">
    <property type="component" value="Chromosome"/>
</dbReference>
<dbReference type="PIRSF" id="PIRSF000390">
    <property type="entry name" value="PLP_StrS"/>
    <property type="match status" value="1"/>
</dbReference>
<evidence type="ECO:0000256" key="12">
    <source>
        <dbReference type="RuleBase" id="RU004508"/>
    </source>
</evidence>
<gene>
    <name evidence="13" type="ORF">ON006_23550</name>
</gene>
<evidence type="ECO:0000256" key="4">
    <source>
        <dbReference type="ARBA" id="ARBA00022679"/>
    </source>
</evidence>
<evidence type="ECO:0000256" key="5">
    <source>
        <dbReference type="ARBA" id="ARBA00022898"/>
    </source>
</evidence>
<accession>A0A9E8N6F4</accession>
<dbReference type="PANTHER" id="PTHR30244:SF34">
    <property type="entry name" value="DTDP-4-AMINO-4,6-DIDEOXYGALACTOSE TRANSAMINASE"/>
    <property type="match status" value="1"/>
</dbReference>
<comment type="pathway">
    <text evidence="2">Bacterial outer membrane biogenesis; LPS O-antigen biosynthesis.</text>
</comment>
<dbReference type="GO" id="GO:0000271">
    <property type="term" value="P:polysaccharide biosynthetic process"/>
    <property type="evidence" value="ECO:0007669"/>
    <property type="project" value="TreeGrafter"/>
</dbReference>
<dbReference type="EMBL" id="CP112998">
    <property type="protein sequence ID" value="WAC10705.1"/>
    <property type="molecule type" value="Genomic_DNA"/>
</dbReference>
<evidence type="ECO:0000256" key="11">
    <source>
        <dbReference type="PIRSR" id="PIRSR000390-2"/>
    </source>
</evidence>
<feature type="modified residue" description="N6-(pyridoxal phosphate)lysine" evidence="11">
    <location>
        <position position="190"/>
    </location>
</feature>